<dbReference type="RefSeq" id="WP_134844035.1">
    <property type="nucleotide sequence ID" value="NZ_SGVY01000036.1"/>
</dbReference>
<comment type="caution">
    <text evidence="2">The sequence shown here is derived from an EMBL/GenBank/DDBJ whole genome shotgun (WGS) entry which is preliminary data.</text>
</comment>
<dbReference type="EMBL" id="SGVY01000036">
    <property type="protein sequence ID" value="TFH77813.1"/>
    <property type="molecule type" value="Genomic_DNA"/>
</dbReference>
<sequence>MKKLLYLSMLAITILTSCNSKEKEDKAFARVSTSNNPQEMRAYLDNYFEEASPEHLVKIRKNLRVWVDDSTAYANICKTKDLATKISLENEYMEKFKDGGNHKTEISNMLAKDKKAEEELELKEQKAQEELELQAERQAKYKEFKDNVVDYIFNFGNNETVSVAWVFSAPDVNGCGKGVFINNFNGLKEKFTYKLADNGDLQVKSKSGSASITFLNDGLYRGDDYFKRIYAPSYYKGCKKYL</sequence>
<dbReference type="Proteomes" id="UP000297872">
    <property type="component" value="Unassembled WGS sequence"/>
</dbReference>
<dbReference type="GeneID" id="302996035"/>
<dbReference type="AlphaFoldDB" id="A0A4Y8VER1"/>
<name>A0A4Y8VER1_9BACT</name>
<organism evidence="2 3">
    <name type="scientific">Segatella hominis</name>
    <dbReference type="NCBI Taxonomy" id="2518605"/>
    <lineage>
        <taxon>Bacteria</taxon>
        <taxon>Pseudomonadati</taxon>
        <taxon>Bacteroidota</taxon>
        <taxon>Bacteroidia</taxon>
        <taxon>Bacteroidales</taxon>
        <taxon>Prevotellaceae</taxon>
        <taxon>Segatella</taxon>
    </lineage>
</organism>
<gene>
    <name evidence="2" type="ORF">EXN75_12180</name>
</gene>
<accession>A0A4Y8VER1</accession>
<evidence type="ECO:0000256" key="1">
    <source>
        <dbReference type="SAM" id="Coils"/>
    </source>
</evidence>
<keyword evidence="1" id="KW-0175">Coiled coil</keyword>
<feature type="coiled-coil region" evidence="1">
    <location>
        <begin position="106"/>
        <end position="139"/>
    </location>
</feature>
<dbReference type="PROSITE" id="PS51257">
    <property type="entry name" value="PROKAR_LIPOPROTEIN"/>
    <property type="match status" value="1"/>
</dbReference>
<protein>
    <submittedName>
        <fullName evidence="2">Uncharacterized protein</fullName>
    </submittedName>
</protein>
<evidence type="ECO:0000313" key="2">
    <source>
        <dbReference type="EMBL" id="TFH77813.1"/>
    </source>
</evidence>
<evidence type="ECO:0000313" key="3">
    <source>
        <dbReference type="Proteomes" id="UP000297872"/>
    </source>
</evidence>
<reference evidence="2 3" key="1">
    <citation type="submission" date="2019-02" db="EMBL/GenBank/DDBJ databases">
        <title>Draft Genome Sequence of the Prevotella sp. BCRC 81118, Isolated from Human Feces.</title>
        <authorList>
            <person name="Huang C.-H."/>
        </authorList>
    </citation>
    <scope>NUCLEOTIDE SEQUENCE [LARGE SCALE GENOMIC DNA]</scope>
    <source>
        <strain evidence="2 3">BCRC 81118</strain>
    </source>
</reference>
<proteinExistence type="predicted"/>
<keyword evidence="3" id="KW-1185">Reference proteome</keyword>